<evidence type="ECO:0000313" key="2">
    <source>
        <dbReference type="EMBL" id="MBM7631536.1"/>
    </source>
</evidence>
<protein>
    <submittedName>
        <fullName evidence="2">Flp pilus assembly protein TadB</fullName>
    </submittedName>
</protein>
<gene>
    <name evidence="2" type="ORF">JOD17_000628</name>
</gene>
<dbReference type="EMBL" id="JAFBEC010000002">
    <property type="protein sequence ID" value="MBM7631536.1"/>
    <property type="molecule type" value="Genomic_DNA"/>
</dbReference>
<accession>A0ABS2P966</accession>
<dbReference type="Proteomes" id="UP000741863">
    <property type="component" value="Unassembled WGS sequence"/>
</dbReference>
<keyword evidence="1" id="KW-0472">Membrane</keyword>
<proteinExistence type="predicted"/>
<keyword evidence="1" id="KW-1133">Transmembrane helix</keyword>
<evidence type="ECO:0000256" key="1">
    <source>
        <dbReference type="SAM" id="Phobius"/>
    </source>
</evidence>
<dbReference type="RefSeq" id="WP_042360727.1">
    <property type="nucleotide sequence ID" value="NZ_JAFBEC010000002.1"/>
</dbReference>
<evidence type="ECO:0000313" key="3">
    <source>
        <dbReference type="Proteomes" id="UP000741863"/>
    </source>
</evidence>
<feature type="transmembrane region" description="Helical" evidence="1">
    <location>
        <begin position="28"/>
        <end position="46"/>
    </location>
</feature>
<keyword evidence="3" id="KW-1185">Reference proteome</keyword>
<organism evidence="2 3">
    <name type="scientific">Geomicrobium sediminis</name>
    <dbReference type="NCBI Taxonomy" id="1347788"/>
    <lineage>
        <taxon>Bacteria</taxon>
        <taxon>Bacillati</taxon>
        <taxon>Bacillota</taxon>
        <taxon>Bacilli</taxon>
        <taxon>Bacillales</taxon>
        <taxon>Geomicrobium</taxon>
    </lineage>
</organism>
<keyword evidence="1" id="KW-0812">Transmembrane</keyword>
<reference evidence="2 3" key="1">
    <citation type="submission" date="2021-01" db="EMBL/GenBank/DDBJ databases">
        <title>Genomic Encyclopedia of Type Strains, Phase IV (KMG-IV): sequencing the most valuable type-strain genomes for metagenomic binning, comparative biology and taxonomic classification.</title>
        <authorList>
            <person name="Goeker M."/>
        </authorList>
    </citation>
    <scope>NUCLEOTIDE SEQUENCE [LARGE SCALE GENOMIC DNA]</scope>
    <source>
        <strain evidence="2 3">DSM 25540</strain>
    </source>
</reference>
<name>A0ABS2P966_9BACL</name>
<sequence>MRIVTMVLAVCLLVFVILDYTTGYSFRAIAIAFLLILIPTFVYERWRNRKQERTLKDNEQ</sequence>
<comment type="caution">
    <text evidence="2">The sequence shown here is derived from an EMBL/GenBank/DDBJ whole genome shotgun (WGS) entry which is preliminary data.</text>
</comment>